<feature type="transmembrane region" description="Helical" evidence="1">
    <location>
        <begin position="12"/>
        <end position="39"/>
    </location>
</feature>
<keyword evidence="1" id="KW-1133">Transmembrane helix</keyword>
<dbReference type="Proteomes" id="UP000214746">
    <property type="component" value="Unassembled WGS sequence"/>
</dbReference>
<evidence type="ECO:0000256" key="1">
    <source>
        <dbReference type="SAM" id="Phobius"/>
    </source>
</evidence>
<evidence type="ECO:0000313" key="3">
    <source>
        <dbReference type="Proteomes" id="UP000214746"/>
    </source>
</evidence>
<dbReference type="EMBL" id="NHRJ02000003">
    <property type="protein sequence ID" value="PZE21314.1"/>
    <property type="molecule type" value="Genomic_DNA"/>
</dbReference>
<gene>
    <name evidence="2" type="ORF">CBW46_008080</name>
</gene>
<keyword evidence="1" id="KW-0812">Transmembrane</keyword>
<feature type="transmembrane region" description="Helical" evidence="1">
    <location>
        <begin position="92"/>
        <end position="116"/>
    </location>
</feature>
<feature type="transmembrane region" description="Helical" evidence="1">
    <location>
        <begin position="51"/>
        <end position="71"/>
    </location>
</feature>
<protein>
    <submittedName>
        <fullName evidence="2">Uncharacterized protein</fullName>
    </submittedName>
</protein>
<feature type="transmembrane region" description="Helical" evidence="1">
    <location>
        <begin position="156"/>
        <end position="181"/>
    </location>
</feature>
<proteinExistence type="predicted"/>
<name>A0A2W1NBL0_PAEXE</name>
<dbReference type="AlphaFoldDB" id="A0A2W1NBL0"/>
<reference evidence="2" key="1">
    <citation type="submission" date="2018-06" db="EMBL/GenBank/DDBJ databases">
        <title>Paenibacillus xerothermodurans sp. nov. an extremely dry heat resistant spore forming bacterium isolated from the soil of Cape Canaveral, Florida.</title>
        <authorList>
            <person name="Seuylemezian A."/>
            <person name="Kaur N."/>
            <person name="Patil P."/>
            <person name="Patil P."/>
            <person name="Mayilraj S."/>
            <person name="Vaishampayan P."/>
        </authorList>
    </citation>
    <scope>NUCLEOTIDE SEQUENCE [LARGE SCALE GENOMIC DNA]</scope>
    <source>
        <strain evidence="2">ATCC 27380</strain>
    </source>
</reference>
<dbReference type="RefSeq" id="WP_089199510.1">
    <property type="nucleotide sequence ID" value="NZ_NHRJ02000003.1"/>
</dbReference>
<feature type="transmembrane region" description="Helical" evidence="1">
    <location>
        <begin position="188"/>
        <end position="207"/>
    </location>
</feature>
<comment type="caution">
    <text evidence="2">The sequence shown here is derived from an EMBL/GenBank/DDBJ whole genome shotgun (WGS) entry which is preliminary data.</text>
</comment>
<sequence length="261" mass="29522">MNAGWNLLKKELAFGIRLFAAPKIYVWIVLILGALSVYLAHRFQTGAVSHIWLAVIYLHALSPSIFMLLSLRKEREHSPLWLQLPLPGWKLLLAKYAAAAAAFVAGLLTSSTLLLLTYTLEYPNRAQYLAGSVEQPFIENEFRLFLGFLQGKQMTLIIEFVSVSIGLSVTLVLMYLIAAAFQHRIGRWSWPAAVAIITAVTTLEYLFEESSAYRFLFGWGDIDVSGTDAVFFAVGHYVWFWINLAICFYVSSWLLDRMVEV</sequence>
<keyword evidence="3" id="KW-1185">Reference proteome</keyword>
<keyword evidence="1" id="KW-0472">Membrane</keyword>
<accession>A0A2W1NBL0</accession>
<feature type="transmembrane region" description="Helical" evidence="1">
    <location>
        <begin position="237"/>
        <end position="255"/>
    </location>
</feature>
<organism evidence="2 3">
    <name type="scientific">Paenibacillus xerothermodurans</name>
    <dbReference type="NCBI Taxonomy" id="1977292"/>
    <lineage>
        <taxon>Bacteria</taxon>
        <taxon>Bacillati</taxon>
        <taxon>Bacillota</taxon>
        <taxon>Bacilli</taxon>
        <taxon>Bacillales</taxon>
        <taxon>Paenibacillaceae</taxon>
        <taxon>Paenibacillus</taxon>
    </lineage>
</organism>
<evidence type="ECO:0000313" key="2">
    <source>
        <dbReference type="EMBL" id="PZE21314.1"/>
    </source>
</evidence>